<dbReference type="InterPro" id="IPR016167">
    <property type="entry name" value="FAD-bd_PCMH_sub1"/>
</dbReference>
<evidence type="ECO:0000256" key="5">
    <source>
        <dbReference type="ARBA" id="ARBA00023002"/>
    </source>
</evidence>
<dbReference type="InterPro" id="IPR050416">
    <property type="entry name" value="FAD-linked_Oxidoreductase"/>
</dbReference>
<dbReference type="PROSITE" id="PS00862">
    <property type="entry name" value="OX2_COVAL_FAD"/>
    <property type="match status" value="1"/>
</dbReference>
<evidence type="ECO:0000313" key="8">
    <source>
        <dbReference type="Proteomes" id="UP000295573"/>
    </source>
</evidence>
<dbReference type="InterPro" id="IPR036318">
    <property type="entry name" value="FAD-bd_PCMH-like_sf"/>
</dbReference>
<dbReference type="Gene3D" id="3.30.465.10">
    <property type="match status" value="1"/>
</dbReference>
<gene>
    <name evidence="7" type="ORF">EV646_107344</name>
</gene>
<dbReference type="PANTHER" id="PTHR42973">
    <property type="entry name" value="BINDING OXIDOREDUCTASE, PUTATIVE (AFU_ORTHOLOGUE AFUA_1G17690)-RELATED"/>
    <property type="match status" value="1"/>
</dbReference>
<dbReference type="Gene3D" id="3.30.43.10">
    <property type="entry name" value="Uridine Diphospho-n-acetylenolpyruvylglucosamine Reductase, domain 2"/>
    <property type="match status" value="1"/>
</dbReference>
<keyword evidence="5" id="KW-0560">Oxidoreductase</keyword>
<dbReference type="RefSeq" id="WP_132151340.1">
    <property type="nucleotide sequence ID" value="NZ_SLWR01000007.1"/>
</dbReference>
<evidence type="ECO:0000256" key="2">
    <source>
        <dbReference type="ARBA" id="ARBA00005466"/>
    </source>
</evidence>
<dbReference type="GO" id="GO:0071949">
    <property type="term" value="F:FAD binding"/>
    <property type="evidence" value="ECO:0007669"/>
    <property type="project" value="InterPro"/>
</dbReference>
<dbReference type="AlphaFoldDB" id="A0A4V6NNJ8"/>
<sequence>MMLTKETPGYDEARLGFQRLDPHRPSTIFAVTSAEEVQEAVAYAVVHDLRVAVQASGHGLTKGIEGGVLITTGRFNGVTVDAERKTAWIEAGATWQQVIDATAPYGLAPLSGSFPGVGAISYTLGGGTGLMARRYGFAADHVRRIEVVTPDGVRRNAEDDPELFWALRGGGGNFGVVTGIEVDLFDVPTVYGGSLYFDFDANPTALEVWREWTRTVPDEVTSAVALVPMPDIPPVPEPLRGKYIAQVQVVVLGNDGEGSIKPLRAIGEPVLDTIRELPYTQSGEIFAEPVRPDPYRSRNVLLSELDPGALATLPKLAGPGASAMCVIGIRHLGGALSRDADNAVGHRDAAYSLTVLSPGEQDTSGLHRRVLEPWAGSVIGRSLNFSFGPLTPDEAREAFDPADYERLTELRKRYDPNQRLAPNHQI</sequence>
<dbReference type="SUPFAM" id="SSF56176">
    <property type="entry name" value="FAD-binding/transporter-associated domain-like"/>
    <property type="match status" value="1"/>
</dbReference>
<organism evidence="7 8">
    <name type="scientific">Kribbella antiqua</name>
    <dbReference type="NCBI Taxonomy" id="2512217"/>
    <lineage>
        <taxon>Bacteria</taxon>
        <taxon>Bacillati</taxon>
        <taxon>Actinomycetota</taxon>
        <taxon>Actinomycetes</taxon>
        <taxon>Propionibacteriales</taxon>
        <taxon>Kribbellaceae</taxon>
        <taxon>Kribbella</taxon>
    </lineage>
</organism>
<keyword evidence="3" id="KW-0285">Flavoprotein</keyword>
<dbReference type="Pfam" id="PF01565">
    <property type="entry name" value="FAD_binding_4"/>
    <property type="match status" value="1"/>
</dbReference>
<dbReference type="PANTHER" id="PTHR42973:SF39">
    <property type="entry name" value="FAD-BINDING PCMH-TYPE DOMAIN-CONTAINING PROTEIN"/>
    <property type="match status" value="1"/>
</dbReference>
<dbReference type="PROSITE" id="PS51387">
    <property type="entry name" value="FAD_PCMH"/>
    <property type="match status" value="1"/>
</dbReference>
<dbReference type="EMBL" id="SLWR01000007">
    <property type="protein sequence ID" value="TCO46320.1"/>
    <property type="molecule type" value="Genomic_DNA"/>
</dbReference>
<dbReference type="InterPro" id="IPR016166">
    <property type="entry name" value="FAD-bd_PCMH"/>
</dbReference>
<evidence type="ECO:0000259" key="6">
    <source>
        <dbReference type="PROSITE" id="PS51387"/>
    </source>
</evidence>
<keyword evidence="4" id="KW-0274">FAD</keyword>
<comment type="similarity">
    <text evidence="2">Belongs to the oxygen-dependent FAD-linked oxidoreductase family.</text>
</comment>
<dbReference type="InterPro" id="IPR006094">
    <property type="entry name" value="Oxid_FAD_bind_N"/>
</dbReference>
<dbReference type="Proteomes" id="UP000295573">
    <property type="component" value="Unassembled WGS sequence"/>
</dbReference>
<proteinExistence type="inferred from homology"/>
<name>A0A4V6NNJ8_9ACTN</name>
<reference evidence="7 8" key="1">
    <citation type="journal article" date="2015" name="Stand. Genomic Sci.">
        <title>Genomic Encyclopedia of Bacterial and Archaeal Type Strains, Phase III: the genomes of soil and plant-associated and newly described type strains.</title>
        <authorList>
            <person name="Whitman W.B."/>
            <person name="Woyke T."/>
            <person name="Klenk H.P."/>
            <person name="Zhou Y."/>
            <person name="Lilburn T.G."/>
            <person name="Beck B.J."/>
            <person name="De Vos P."/>
            <person name="Vandamme P."/>
            <person name="Eisen J.A."/>
            <person name="Garrity G."/>
            <person name="Hugenholtz P."/>
            <person name="Kyrpides N.C."/>
        </authorList>
    </citation>
    <scope>NUCLEOTIDE SEQUENCE [LARGE SCALE GENOMIC DNA]</scope>
    <source>
        <strain evidence="7 8">VKM Ac-2541</strain>
    </source>
</reference>
<keyword evidence="8" id="KW-1185">Reference proteome</keyword>
<accession>A0A4V6NNJ8</accession>
<comment type="cofactor">
    <cofactor evidence="1">
        <name>FAD</name>
        <dbReference type="ChEBI" id="CHEBI:57692"/>
    </cofactor>
</comment>
<evidence type="ECO:0000256" key="1">
    <source>
        <dbReference type="ARBA" id="ARBA00001974"/>
    </source>
</evidence>
<comment type="caution">
    <text evidence="7">The sequence shown here is derived from an EMBL/GenBank/DDBJ whole genome shotgun (WGS) entry which is preliminary data.</text>
</comment>
<dbReference type="InterPro" id="IPR006093">
    <property type="entry name" value="Oxy_OxRdtase_FAD_BS"/>
</dbReference>
<evidence type="ECO:0000256" key="4">
    <source>
        <dbReference type="ARBA" id="ARBA00022827"/>
    </source>
</evidence>
<evidence type="ECO:0000256" key="3">
    <source>
        <dbReference type="ARBA" id="ARBA00022630"/>
    </source>
</evidence>
<evidence type="ECO:0000313" key="7">
    <source>
        <dbReference type="EMBL" id="TCO46320.1"/>
    </source>
</evidence>
<dbReference type="InterPro" id="IPR016169">
    <property type="entry name" value="FAD-bd_PCMH_sub2"/>
</dbReference>
<feature type="domain" description="FAD-binding PCMH-type" evidence="6">
    <location>
        <begin position="21"/>
        <end position="187"/>
    </location>
</feature>
<protein>
    <submittedName>
        <fullName evidence="7">FAD/FMN-containing dehydrogenase</fullName>
    </submittedName>
</protein>
<dbReference type="Gene3D" id="3.40.462.20">
    <property type="match status" value="1"/>
</dbReference>
<dbReference type="OrthoDB" id="3682986at2"/>
<dbReference type="GO" id="GO:0016491">
    <property type="term" value="F:oxidoreductase activity"/>
    <property type="evidence" value="ECO:0007669"/>
    <property type="project" value="UniProtKB-KW"/>
</dbReference>